<gene>
    <name evidence="2" type="ORF">LCGC14_2772030</name>
</gene>
<name>A0A0F8ZHQ2_9ZZZZ</name>
<protein>
    <submittedName>
        <fullName evidence="2">Uncharacterized protein</fullName>
    </submittedName>
</protein>
<comment type="caution">
    <text evidence="2">The sequence shown here is derived from an EMBL/GenBank/DDBJ whole genome shotgun (WGS) entry which is preliminary data.</text>
</comment>
<dbReference type="EMBL" id="LAZR01051250">
    <property type="protein sequence ID" value="KKK85565.1"/>
    <property type="molecule type" value="Genomic_DNA"/>
</dbReference>
<feature type="non-terminal residue" evidence="2">
    <location>
        <position position="1"/>
    </location>
</feature>
<feature type="region of interest" description="Disordered" evidence="1">
    <location>
        <begin position="19"/>
        <end position="44"/>
    </location>
</feature>
<accession>A0A0F8ZHQ2</accession>
<evidence type="ECO:0000256" key="1">
    <source>
        <dbReference type="SAM" id="MobiDB-lite"/>
    </source>
</evidence>
<reference evidence="2" key="1">
    <citation type="journal article" date="2015" name="Nature">
        <title>Complex archaea that bridge the gap between prokaryotes and eukaryotes.</title>
        <authorList>
            <person name="Spang A."/>
            <person name="Saw J.H."/>
            <person name="Jorgensen S.L."/>
            <person name="Zaremba-Niedzwiedzka K."/>
            <person name="Martijn J."/>
            <person name="Lind A.E."/>
            <person name="van Eijk R."/>
            <person name="Schleper C."/>
            <person name="Guy L."/>
            <person name="Ettema T.J."/>
        </authorList>
    </citation>
    <scope>NUCLEOTIDE SEQUENCE</scope>
</reference>
<organism evidence="2">
    <name type="scientific">marine sediment metagenome</name>
    <dbReference type="NCBI Taxonomy" id="412755"/>
    <lineage>
        <taxon>unclassified sequences</taxon>
        <taxon>metagenomes</taxon>
        <taxon>ecological metagenomes</taxon>
    </lineage>
</organism>
<evidence type="ECO:0000313" key="2">
    <source>
        <dbReference type="EMBL" id="KKK85565.1"/>
    </source>
</evidence>
<proteinExistence type="predicted"/>
<feature type="compositionally biased region" description="Basic and acidic residues" evidence="1">
    <location>
        <begin position="19"/>
        <end position="32"/>
    </location>
</feature>
<sequence length="117" mass="12245">AAASACRNLDDEVLENVCSERPHAGAEGDGARPARRRQTRKAPEVHVGVVEGRSSGTAGAVGYIAEDDGGASRDPCAGSGEVNDVLVCERLDCKGQDYFVAGILLGHGLLHFVMRLL</sequence>
<dbReference type="AlphaFoldDB" id="A0A0F8ZHQ2"/>